<dbReference type="Proteomes" id="UP000765509">
    <property type="component" value="Unassembled WGS sequence"/>
</dbReference>
<name>A0A9Q3EPV0_9BASI</name>
<evidence type="ECO:0000313" key="1">
    <source>
        <dbReference type="EMBL" id="MBW0526171.1"/>
    </source>
</evidence>
<sequence length="152" mass="17880">MNEKLTSLEENVLDIFQNTNCFVTHFQRNDNERHKLKEKIVARVKKINKKYDPNSHITRNSTPLTKGKISVKESLTPFPGENPITARDITKLEEKPKFYGEGEYDNIEFIRKIYILQEESQVPDEIIVAKLHSVYQNCKEMVSQNEARIWQK</sequence>
<keyword evidence="2" id="KW-1185">Reference proteome</keyword>
<dbReference type="EMBL" id="AVOT02032418">
    <property type="protein sequence ID" value="MBW0526171.1"/>
    <property type="molecule type" value="Genomic_DNA"/>
</dbReference>
<accession>A0A9Q3EPV0</accession>
<comment type="caution">
    <text evidence="1">The sequence shown here is derived from an EMBL/GenBank/DDBJ whole genome shotgun (WGS) entry which is preliminary data.</text>
</comment>
<dbReference type="AlphaFoldDB" id="A0A9Q3EPV0"/>
<gene>
    <name evidence="1" type="ORF">O181_065886</name>
</gene>
<protein>
    <submittedName>
        <fullName evidence="1">Uncharacterized protein</fullName>
    </submittedName>
</protein>
<proteinExistence type="predicted"/>
<organism evidence="1 2">
    <name type="scientific">Austropuccinia psidii MF-1</name>
    <dbReference type="NCBI Taxonomy" id="1389203"/>
    <lineage>
        <taxon>Eukaryota</taxon>
        <taxon>Fungi</taxon>
        <taxon>Dikarya</taxon>
        <taxon>Basidiomycota</taxon>
        <taxon>Pucciniomycotina</taxon>
        <taxon>Pucciniomycetes</taxon>
        <taxon>Pucciniales</taxon>
        <taxon>Sphaerophragmiaceae</taxon>
        <taxon>Austropuccinia</taxon>
    </lineage>
</organism>
<reference evidence="1" key="1">
    <citation type="submission" date="2021-03" db="EMBL/GenBank/DDBJ databases">
        <title>Draft genome sequence of rust myrtle Austropuccinia psidii MF-1, a brazilian biotype.</title>
        <authorList>
            <person name="Quecine M.C."/>
            <person name="Pachon D.M.R."/>
            <person name="Bonatelli M.L."/>
            <person name="Correr F.H."/>
            <person name="Franceschini L.M."/>
            <person name="Leite T.F."/>
            <person name="Margarido G.R.A."/>
            <person name="Almeida C.A."/>
            <person name="Ferrarezi J.A."/>
            <person name="Labate C.A."/>
        </authorList>
    </citation>
    <scope>NUCLEOTIDE SEQUENCE</scope>
    <source>
        <strain evidence="1">MF-1</strain>
    </source>
</reference>
<evidence type="ECO:0000313" key="2">
    <source>
        <dbReference type="Proteomes" id="UP000765509"/>
    </source>
</evidence>